<sequence length="247" mass="28272">MHFTFSKKFNEMLYLQQNVLFLRNKINLMKTISSVVEDYIKSKPFLQSALAQGIINLTSLSRVIKEDIQEDLGKEVRSGAVVMALKRLSADMEFRATHKILKVLKNIGEITVRSSLTDYTFLVSETILNSQSQLLKEINKNKDVFYTSSRGVNEINIVISNTMQPVVEETFRLEKQTQKLENLSSISVKLPEDNVSTPGIYYFIFQRLAWEGITINEVISTSNEFTIIVAEEQIDKAFKVMKDLKSL</sequence>
<comment type="caution">
    <text evidence="1">The sequence shown here is derived from an EMBL/GenBank/DDBJ whole genome shotgun (WGS) entry which is preliminary data.</text>
</comment>
<name>A0ABQ5MG22_9FLAO</name>
<keyword evidence="2" id="KW-1185">Reference proteome</keyword>
<dbReference type="EMBL" id="BRVO01000001">
    <property type="protein sequence ID" value="GLB48366.1"/>
    <property type="molecule type" value="Genomic_DNA"/>
</dbReference>
<protein>
    <recommendedName>
        <fullName evidence="3">Aspartate kinase</fullName>
    </recommendedName>
</protein>
<dbReference type="Proteomes" id="UP001143543">
    <property type="component" value="Unassembled WGS sequence"/>
</dbReference>
<evidence type="ECO:0008006" key="3">
    <source>
        <dbReference type="Google" id="ProtNLM"/>
    </source>
</evidence>
<evidence type="ECO:0000313" key="1">
    <source>
        <dbReference type="EMBL" id="GLB48366.1"/>
    </source>
</evidence>
<organism evidence="1 2">
    <name type="scientific">Neptunitalea lumnitzerae</name>
    <dbReference type="NCBI Taxonomy" id="2965509"/>
    <lineage>
        <taxon>Bacteria</taxon>
        <taxon>Pseudomonadati</taxon>
        <taxon>Bacteroidota</taxon>
        <taxon>Flavobacteriia</taxon>
        <taxon>Flavobacteriales</taxon>
        <taxon>Flavobacteriaceae</taxon>
        <taxon>Neptunitalea</taxon>
    </lineage>
</organism>
<gene>
    <name evidence="1" type="ORF">Y10_07340</name>
</gene>
<reference evidence="1" key="1">
    <citation type="submission" date="2022-07" db="EMBL/GenBank/DDBJ databases">
        <title>Taxonomy of Novel Oxalotrophic and Methylotrophic Bacteria.</title>
        <authorList>
            <person name="Sahin N."/>
            <person name="Tani A."/>
        </authorList>
    </citation>
    <scope>NUCLEOTIDE SEQUENCE</scope>
    <source>
        <strain evidence="1">Y10</strain>
    </source>
</reference>
<evidence type="ECO:0000313" key="2">
    <source>
        <dbReference type="Proteomes" id="UP001143543"/>
    </source>
</evidence>
<accession>A0ABQ5MG22</accession>
<proteinExistence type="predicted"/>